<dbReference type="AlphaFoldDB" id="A0A4Q5IYF7"/>
<accession>A0A4Q5IYF7</accession>
<dbReference type="InterPro" id="IPR027417">
    <property type="entry name" value="P-loop_NTPase"/>
</dbReference>
<reference evidence="2 3" key="1">
    <citation type="submission" date="2019-01" db="EMBL/GenBank/DDBJ databases">
        <title>Nocardioides guangzhouensis sp. nov., an actinobacterium isolated from soil.</title>
        <authorList>
            <person name="Fu Y."/>
            <person name="Cai Y."/>
            <person name="Lin Z."/>
            <person name="Chen P."/>
        </authorList>
    </citation>
    <scope>NUCLEOTIDE SEQUENCE [LARGE SCALE GENOMIC DNA]</scope>
    <source>
        <strain evidence="2 3">NBRC 105384</strain>
    </source>
</reference>
<evidence type="ECO:0008006" key="4">
    <source>
        <dbReference type="Google" id="ProtNLM"/>
    </source>
</evidence>
<dbReference type="Gene3D" id="3.40.50.300">
    <property type="entry name" value="P-loop containing nucleotide triphosphate hydrolases"/>
    <property type="match status" value="1"/>
</dbReference>
<protein>
    <recommendedName>
        <fullName evidence="4">Sulfotransferase family protein</fullName>
    </recommendedName>
</protein>
<dbReference type="Proteomes" id="UP000291189">
    <property type="component" value="Unassembled WGS sequence"/>
</dbReference>
<proteinExistence type="predicted"/>
<dbReference type="EMBL" id="SDPU01000025">
    <property type="protein sequence ID" value="RYU11162.1"/>
    <property type="molecule type" value="Genomic_DNA"/>
</dbReference>
<dbReference type="SUPFAM" id="SSF52540">
    <property type="entry name" value="P-loop containing nucleoside triphosphate hydrolases"/>
    <property type="match status" value="1"/>
</dbReference>
<evidence type="ECO:0000313" key="2">
    <source>
        <dbReference type="EMBL" id="RYU11162.1"/>
    </source>
</evidence>
<evidence type="ECO:0000313" key="3">
    <source>
        <dbReference type="Proteomes" id="UP000291189"/>
    </source>
</evidence>
<gene>
    <name evidence="2" type="ORF">ETU37_14075</name>
</gene>
<dbReference type="RefSeq" id="WP_129987980.1">
    <property type="nucleotide sequence ID" value="NZ_SDPU01000025.1"/>
</dbReference>
<organism evidence="2 3">
    <name type="scientific">Nocardioides iriomotensis</name>
    <dbReference type="NCBI Taxonomy" id="715784"/>
    <lineage>
        <taxon>Bacteria</taxon>
        <taxon>Bacillati</taxon>
        <taxon>Actinomycetota</taxon>
        <taxon>Actinomycetes</taxon>
        <taxon>Propionibacteriales</taxon>
        <taxon>Nocardioidaceae</taxon>
        <taxon>Nocardioides</taxon>
    </lineage>
</organism>
<name>A0A4Q5IYF7_9ACTN</name>
<feature type="region of interest" description="Disordered" evidence="1">
    <location>
        <begin position="334"/>
        <end position="367"/>
    </location>
</feature>
<feature type="compositionally biased region" description="Basic residues" evidence="1">
    <location>
        <begin position="340"/>
        <end position="351"/>
    </location>
</feature>
<evidence type="ECO:0000256" key="1">
    <source>
        <dbReference type="SAM" id="MobiDB-lite"/>
    </source>
</evidence>
<keyword evidence="3" id="KW-1185">Reference proteome</keyword>
<comment type="caution">
    <text evidence="2">The sequence shown here is derived from an EMBL/GenBank/DDBJ whole genome shotgun (WGS) entry which is preliminary data.</text>
</comment>
<sequence length="367" mass="40893">MPEHPLPRTYVHIGLQKTGTSYLQSVFWKSRDALASQGLAMLPGSKRATFRVMLDVREREAGGLAALDTRLASLLAAAGQPGAPTRYLLTEESLAPATGEQVRRLVEHLAGTEVHVVLTVRDLARQVPSVWQQKVTARRRYTYEQYLDVVVGRRRRSRDFWASQDVPAVLERWTAAVPPERVHVVTVPPSGTDPAVLLSRFCQVLEVDPAALDTRVPRRNVSLGLVQTELLRRVNVELGGRLRKRQAYRAAGKMYLGKRILSAQGGTPALMPRRLDGWARGVTDEHLAALRSGGYDVVGTLDDLVPVPASYTDDAQTVTDADVAAAAAKAMATMLVQPRRERRRRKRRPRRPAPPPSLWRRALRRLR</sequence>
<dbReference type="OrthoDB" id="5144031at2"/>